<keyword evidence="3" id="KW-1185">Reference proteome</keyword>
<organism evidence="2 3">
    <name type="scientific">Triticum urartu</name>
    <name type="common">Red wild einkorn</name>
    <name type="synonym">Crithodium urartu</name>
    <dbReference type="NCBI Taxonomy" id="4572"/>
    <lineage>
        <taxon>Eukaryota</taxon>
        <taxon>Viridiplantae</taxon>
        <taxon>Streptophyta</taxon>
        <taxon>Embryophyta</taxon>
        <taxon>Tracheophyta</taxon>
        <taxon>Spermatophyta</taxon>
        <taxon>Magnoliopsida</taxon>
        <taxon>Liliopsida</taxon>
        <taxon>Poales</taxon>
        <taxon>Poaceae</taxon>
        <taxon>BOP clade</taxon>
        <taxon>Pooideae</taxon>
        <taxon>Triticodae</taxon>
        <taxon>Triticeae</taxon>
        <taxon>Triticinae</taxon>
        <taxon>Triticum</taxon>
    </lineage>
</organism>
<dbReference type="EnsemblPlants" id="TuG1812G0700002052.01.T01">
    <property type="protein sequence ID" value="TuG1812G0700002052.01.T01.cds445395"/>
    <property type="gene ID" value="TuG1812G0700002052.01"/>
</dbReference>
<evidence type="ECO:0000313" key="2">
    <source>
        <dbReference type="EnsemblPlants" id="TuG1812G0700002052.01.T01.cds445395"/>
    </source>
</evidence>
<feature type="region of interest" description="Disordered" evidence="1">
    <location>
        <begin position="1"/>
        <end position="37"/>
    </location>
</feature>
<sequence length="180" mass="19415">MANPGIREGRRVGVQRPSARNFPEPDLDVGEPDAHRPRALVGQPAADDRLAVHVPRLQKAVELGSPRDVHPVDPEPVAGGDGARGLLVHLHGAAREAEVLLEPRVSEVHGLLPLRRRLQGGRLEQVPHPLRPAPPVPLDGLGQVRLPYGVGVRVLEGPDAPLVHTERVLEPPVLLEEGRC</sequence>
<dbReference type="Proteomes" id="UP000015106">
    <property type="component" value="Chromosome 7"/>
</dbReference>
<accession>A0A8R7V4X5</accession>
<evidence type="ECO:0000256" key="1">
    <source>
        <dbReference type="SAM" id="MobiDB-lite"/>
    </source>
</evidence>
<reference evidence="2" key="3">
    <citation type="submission" date="2022-06" db="UniProtKB">
        <authorList>
            <consortium name="EnsemblPlants"/>
        </authorList>
    </citation>
    <scope>IDENTIFICATION</scope>
</reference>
<dbReference type="AlphaFoldDB" id="A0A8R7V4X5"/>
<protein>
    <submittedName>
        <fullName evidence="2">Uncharacterized protein</fullName>
    </submittedName>
</protein>
<evidence type="ECO:0000313" key="3">
    <source>
        <dbReference type="Proteomes" id="UP000015106"/>
    </source>
</evidence>
<dbReference type="Gramene" id="TuG1812G0700002052.01.T01">
    <property type="protein sequence ID" value="TuG1812G0700002052.01.T01.cds445395"/>
    <property type="gene ID" value="TuG1812G0700002052.01"/>
</dbReference>
<reference evidence="2" key="2">
    <citation type="submission" date="2018-03" db="EMBL/GenBank/DDBJ databases">
        <title>The Triticum urartu genome reveals the dynamic nature of wheat genome evolution.</title>
        <authorList>
            <person name="Ling H."/>
            <person name="Ma B."/>
            <person name="Shi X."/>
            <person name="Liu H."/>
            <person name="Dong L."/>
            <person name="Sun H."/>
            <person name="Cao Y."/>
            <person name="Gao Q."/>
            <person name="Zheng S."/>
            <person name="Li Y."/>
            <person name="Yu Y."/>
            <person name="Du H."/>
            <person name="Qi M."/>
            <person name="Li Y."/>
            <person name="Yu H."/>
            <person name="Cui Y."/>
            <person name="Wang N."/>
            <person name="Chen C."/>
            <person name="Wu H."/>
            <person name="Zhao Y."/>
            <person name="Zhang J."/>
            <person name="Li Y."/>
            <person name="Zhou W."/>
            <person name="Zhang B."/>
            <person name="Hu W."/>
            <person name="Eijk M."/>
            <person name="Tang J."/>
            <person name="Witsenboer H."/>
            <person name="Zhao S."/>
            <person name="Li Z."/>
            <person name="Zhang A."/>
            <person name="Wang D."/>
            <person name="Liang C."/>
        </authorList>
    </citation>
    <scope>NUCLEOTIDE SEQUENCE [LARGE SCALE GENOMIC DNA]</scope>
    <source>
        <strain evidence="2">cv. G1812</strain>
    </source>
</reference>
<name>A0A8R7V4X5_TRIUA</name>
<reference evidence="3" key="1">
    <citation type="journal article" date="2013" name="Nature">
        <title>Draft genome of the wheat A-genome progenitor Triticum urartu.</title>
        <authorList>
            <person name="Ling H.Q."/>
            <person name="Zhao S."/>
            <person name="Liu D."/>
            <person name="Wang J."/>
            <person name="Sun H."/>
            <person name="Zhang C."/>
            <person name="Fan H."/>
            <person name="Li D."/>
            <person name="Dong L."/>
            <person name="Tao Y."/>
            <person name="Gao C."/>
            <person name="Wu H."/>
            <person name="Li Y."/>
            <person name="Cui Y."/>
            <person name="Guo X."/>
            <person name="Zheng S."/>
            <person name="Wang B."/>
            <person name="Yu K."/>
            <person name="Liang Q."/>
            <person name="Yang W."/>
            <person name="Lou X."/>
            <person name="Chen J."/>
            <person name="Feng M."/>
            <person name="Jian J."/>
            <person name="Zhang X."/>
            <person name="Luo G."/>
            <person name="Jiang Y."/>
            <person name="Liu J."/>
            <person name="Wang Z."/>
            <person name="Sha Y."/>
            <person name="Zhang B."/>
            <person name="Wu H."/>
            <person name="Tang D."/>
            <person name="Shen Q."/>
            <person name="Xue P."/>
            <person name="Zou S."/>
            <person name="Wang X."/>
            <person name="Liu X."/>
            <person name="Wang F."/>
            <person name="Yang Y."/>
            <person name="An X."/>
            <person name="Dong Z."/>
            <person name="Zhang K."/>
            <person name="Zhang X."/>
            <person name="Luo M.C."/>
            <person name="Dvorak J."/>
            <person name="Tong Y."/>
            <person name="Wang J."/>
            <person name="Yang H."/>
            <person name="Li Z."/>
            <person name="Wang D."/>
            <person name="Zhang A."/>
            <person name="Wang J."/>
        </authorList>
    </citation>
    <scope>NUCLEOTIDE SEQUENCE</scope>
    <source>
        <strain evidence="3">cv. G1812</strain>
    </source>
</reference>
<proteinExistence type="predicted"/>